<comment type="caution">
    <text evidence="2">The sequence shown here is derived from an EMBL/GenBank/DDBJ whole genome shotgun (WGS) entry which is preliminary data.</text>
</comment>
<reference evidence="3" key="1">
    <citation type="journal article" date="2019" name="Int. J. Syst. Evol. Microbiol.">
        <title>The Global Catalogue of Microorganisms (GCM) 10K type strain sequencing project: providing services to taxonomists for standard genome sequencing and annotation.</title>
        <authorList>
            <consortium name="The Broad Institute Genomics Platform"/>
            <consortium name="The Broad Institute Genome Sequencing Center for Infectious Disease"/>
            <person name="Wu L."/>
            <person name="Ma J."/>
        </authorList>
    </citation>
    <scope>NUCLEOTIDE SEQUENCE [LARGE SCALE GENOMIC DNA]</scope>
    <source>
        <strain evidence="3">JCM 18126</strain>
    </source>
</reference>
<feature type="region of interest" description="Disordered" evidence="1">
    <location>
        <begin position="1"/>
        <end position="44"/>
    </location>
</feature>
<evidence type="ECO:0000256" key="1">
    <source>
        <dbReference type="SAM" id="MobiDB-lite"/>
    </source>
</evidence>
<sequence>MADQAAAAAHDRAEQARAARSQVAVEAACQDGSLHDSSHDSLVD</sequence>
<protein>
    <submittedName>
        <fullName evidence="2">Uncharacterized protein</fullName>
    </submittedName>
</protein>
<dbReference type="Proteomes" id="UP001501195">
    <property type="component" value="Unassembled WGS sequence"/>
</dbReference>
<feature type="compositionally biased region" description="Basic and acidic residues" evidence="1">
    <location>
        <begin position="33"/>
        <end position="44"/>
    </location>
</feature>
<dbReference type="EMBL" id="BAABIL010000036">
    <property type="protein sequence ID" value="GAA4963403.1"/>
    <property type="molecule type" value="Genomic_DNA"/>
</dbReference>
<evidence type="ECO:0000313" key="2">
    <source>
        <dbReference type="EMBL" id="GAA4963403.1"/>
    </source>
</evidence>
<organism evidence="2 3">
    <name type="scientific">Kineococcus glutinatus</name>
    <dbReference type="NCBI Taxonomy" id="1070872"/>
    <lineage>
        <taxon>Bacteria</taxon>
        <taxon>Bacillati</taxon>
        <taxon>Actinomycetota</taxon>
        <taxon>Actinomycetes</taxon>
        <taxon>Kineosporiales</taxon>
        <taxon>Kineosporiaceae</taxon>
        <taxon>Kineococcus</taxon>
    </lineage>
</organism>
<proteinExistence type="predicted"/>
<keyword evidence="3" id="KW-1185">Reference proteome</keyword>
<evidence type="ECO:0000313" key="3">
    <source>
        <dbReference type="Proteomes" id="UP001501195"/>
    </source>
</evidence>
<name>A0ABP9H7V3_9ACTN</name>
<gene>
    <name evidence="2" type="ORF">GCM10023225_03380</name>
</gene>
<accession>A0ABP9H7V3</accession>